<dbReference type="EMBL" id="JANDZV010000001">
    <property type="protein sequence ID" value="MCZ7407009.1"/>
    <property type="molecule type" value="Genomic_DNA"/>
</dbReference>
<gene>
    <name evidence="4" type="ORF">NND69_01300</name>
</gene>
<feature type="coiled-coil region" evidence="1">
    <location>
        <begin position="445"/>
        <end position="492"/>
    </location>
</feature>
<feature type="compositionally biased region" description="Basic and acidic residues" evidence="2">
    <location>
        <begin position="696"/>
        <end position="707"/>
    </location>
</feature>
<dbReference type="AlphaFoldDB" id="A0A9X3K941"/>
<evidence type="ECO:0000256" key="2">
    <source>
        <dbReference type="SAM" id="MobiDB-lite"/>
    </source>
</evidence>
<feature type="region of interest" description="Disordered" evidence="2">
    <location>
        <begin position="696"/>
        <end position="716"/>
    </location>
</feature>
<feature type="signal peptide" evidence="3">
    <location>
        <begin position="1"/>
        <end position="25"/>
    </location>
</feature>
<evidence type="ECO:0000256" key="1">
    <source>
        <dbReference type="SAM" id="Coils"/>
    </source>
</evidence>
<keyword evidence="1" id="KW-0175">Coiled coil</keyword>
<dbReference type="Gene3D" id="1.10.287.950">
    <property type="entry name" value="Methyl-accepting chemotaxis protein"/>
    <property type="match status" value="2"/>
</dbReference>
<evidence type="ECO:0000256" key="3">
    <source>
        <dbReference type="SAM" id="SignalP"/>
    </source>
</evidence>
<sequence>MNKKFQKIVALSLLFSMVIVNVSFAQENNVIKKSETVYVTVDGDEIKDKTVSVWLNSNKNIKVKDKSDLKEVKNLKTDEKVSGKNGYLNWNEDKKDIYYQGKTDKDLPVELTVKYYLDNKEIKNSELEGKTGHLKIVLSSKNNRYETKNINGKNKEVYSPYIVATAMIFSDDKVSDIKSDDVKIVKDGKNQIVTSILTPGLKQNFEDILKEKDLKMFKDTISLEMEIKNYKPIEIYSVITNELFQEKKNIDSLDKLKDGIKQLEDNSQKLFDASVKLAEGQDKLNNGIGQMQTGVKKLYSGTEKLSDSMKAIKSKFDSLEPKVGVIQKYISEMYEGSVKLFNGVNIYTGAVGEINKNVEKIQYGATQLDKGSSDLDNGVGKLKYATEKMKVGTKKLDNIIAQKDELLNKLSQLSQGLTNLGNSYGTLLSGIEQISKKSTELKNSTQEFNSKLHQVENSIKNLNSNISLENDIKNLEAKANNIQKVIDDLSNKNKDGSLTSEISILNKTKNDLLIESKTLKAKQTGLSKLNTLAQAMSELASNSDKLLKANSDLSDGLSTVYTKMNKSKAQLEKSTTDLNVGLSKIGESMKGDDLKVLKSSIEQLDGATGKIKTGTESLKSATNQNKVAMGMLQSAMSKLDENSNSLKNGSGQLSKGLREFKNQSGILNSLSQVKEKAVIPFSNAINSLNEGLKKMDSSTDQLKEGSEKLNSSQKEFSSKLGEFKQKGIDELENKTKKVNEFKDILDIMLSMSKQDASFSGTDDNFDTKSRIIEKIK</sequence>
<dbReference type="NCBIfam" id="TIGR03057">
    <property type="entry name" value="xxxLxxG_by_4"/>
    <property type="match status" value="1"/>
</dbReference>
<proteinExistence type="predicted"/>
<evidence type="ECO:0000313" key="5">
    <source>
        <dbReference type="Proteomes" id="UP001141458"/>
    </source>
</evidence>
<dbReference type="Proteomes" id="UP001141458">
    <property type="component" value="Unassembled WGS sequence"/>
</dbReference>
<keyword evidence="3" id="KW-0732">Signal</keyword>
<dbReference type="SUPFAM" id="SSF58104">
    <property type="entry name" value="Methyl-accepting chemotaxis protein (MCP) signaling domain"/>
    <property type="match status" value="1"/>
</dbReference>
<dbReference type="InterPro" id="IPR023908">
    <property type="entry name" value="xxxLxxG_rpt"/>
</dbReference>
<feature type="chain" id="PRO_5040856251" description="Chromosome segregation protein" evidence="3">
    <location>
        <begin position="26"/>
        <end position="776"/>
    </location>
</feature>
<dbReference type="RefSeq" id="WP_269720405.1">
    <property type="nucleotide sequence ID" value="NZ_CP101408.1"/>
</dbReference>
<organism evidence="4 5">
    <name type="scientific">Parvimonas micra</name>
    <dbReference type="NCBI Taxonomy" id="33033"/>
    <lineage>
        <taxon>Bacteria</taxon>
        <taxon>Bacillati</taxon>
        <taxon>Bacillota</taxon>
        <taxon>Tissierellia</taxon>
        <taxon>Tissierellales</taxon>
        <taxon>Peptoniphilaceae</taxon>
        <taxon>Parvimonas</taxon>
    </lineage>
</organism>
<accession>A0A9X3K941</accession>
<evidence type="ECO:0000313" key="4">
    <source>
        <dbReference type="EMBL" id="MCZ7407009.1"/>
    </source>
</evidence>
<name>A0A9X3K941_9FIRM</name>
<protein>
    <recommendedName>
        <fullName evidence="6">Chromosome segregation protein</fullName>
    </recommendedName>
</protein>
<comment type="caution">
    <text evidence="4">The sequence shown here is derived from an EMBL/GenBank/DDBJ whole genome shotgun (WGS) entry which is preliminary data.</text>
</comment>
<evidence type="ECO:0008006" key="6">
    <source>
        <dbReference type="Google" id="ProtNLM"/>
    </source>
</evidence>
<reference evidence="4" key="1">
    <citation type="submission" date="2022-07" db="EMBL/GenBank/DDBJ databases">
        <title>Parvimonas micra travels from the subgingival sulcus of the human oral cavity to the colorectal adenocarcinoma.</title>
        <authorList>
            <person name="Conde-Perez K."/>
            <person name="Buetas E."/>
            <person name="Aja-Macaya P."/>
            <person name="Martin-De Arribas E."/>
            <person name="Iglesias-Corras I."/>
            <person name="Trigo-Tasende N."/>
            <person name="Nasser-Ali M."/>
            <person name="Estevez L.S."/>
            <person name="Rumbo-Feal S."/>
            <person name="Otero-Alen B."/>
            <person name="Noguera J.F."/>
            <person name="Concha A."/>
            <person name="Pardinas-Lopez S."/>
            <person name="Carda-Dieguez M."/>
            <person name="Gomez-Randulfe I."/>
            <person name="Martinez-Lago N."/>
            <person name="Ladra S."/>
            <person name="Aparicio L.A."/>
            <person name="Bou G."/>
            <person name="Mira A."/>
            <person name="Vallejo J.A."/>
            <person name="Poza M."/>
        </authorList>
    </citation>
    <scope>NUCLEOTIDE SEQUENCE</scope>
    <source>
        <strain evidence="4">PM79KC-AC-4</strain>
    </source>
</reference>